<accession>A0A0H2R0J4</accession>
<dbReference type="EMBL" id="KQ086337">
    <property type="protein sequence ID" value="KLO05249.1"/>
    <property type="molecule type" value="Genomic_DNA"/>
</dbReference>
<proteinExistence type="predicted"/>
<name>A0A0H2R0J4_9AGAM</name>
<evidence type="ECO:0000313" key="2">
    <source>
        <dbReference type="Proteomes" id="UP000053477"/>
    </source>
</evidence>
<sequence>MANTSFSKNFPNELTLKVFTCLAEPSPSPYDNPLLAWIDLGYFPSRDQQSLSQVLNVIRVNKHLLELGQSFLLKTVHLRTTEDVVAFHRLASPNAIMNPEHVEELSLVFEADEEALPVVFQQCAAILKHLPKLSKLDLARFRPSVVPYLFDAPNGPSAYDHFWNSIPNSLQHIIVQDPTFVPFLFQPNLQYEGRIHILDRFVVDHPKLEVWCFDEWFETEALRKVVKYREIWRKATVDYKQENFDRQIRSFAEQHVSRLLKNCRSVQICIDEISNPLSREVWVLPGLFPRVSFLCSSHAEHWPEDQRSTRIETLWVHTLDKTFRESQLNSILMQLPNLSTFVYNAPHPLYAGETRRDQVGTWEHVSCSSLTHVVAFIVLNIHGFDEFNIENLPKTYRKSLGAEYKNFAGLRDRERFPKLGRISLILDSYRGRYPDIKWRNALENDLQEIFATFATDGIEVTISWGSKSPLLQRLNLSIQGIQPRYIYRGAWKDYVSIEDYD</sequence>
<evidence type="ECO:0000313" key="1">
    <source>
        <dbReference type="EMBL" id="KLO05249.1"/>
    </source>
</evidence>
<reference evidence="1 2" key="1">
    <citation type="submission" date="2015-04" db="EMBL/GenBank/DDBJ databases">
        <title>Complete genome sequence of Schizopora paradoxa KUC8140, a cosmopolitan wood degrader in East Asia.</title>
        <authorList>
            <consortium name="DOE Joint Genome Institute"/>
            <person name="Min B."/>
            <person name="Park H."/>
            <person name="Jang Y."/>
            <person name="Kim J.-J."/>
            <person name="Kim K.H."/>
            <person name="Pangilinan J."/>
            <person name="Lipzen A."/>
            <person name="Riley R."/>
            <person name="Grigoriev I.V."/>
            <person name="Spatafora J.W."/>
            <person name="Choi I.-G."/>
        </authorList>
    </citation>
    <scope>NUCLEOTIDE SEQUENCE [LARGE SCALE GENOMIC DNA]</scope>
    <source>
        <strain evidence="1 2">KUC8140</strain>
    </source>
</reference>
<gene>
    <name evidence="1" type="ORF">SCHPADRAFT_947067</name>
</gene>
<organism evidence="1 2">
    <name type="scientific">Schizopora paradoxa</name>
    <dbReference type="NCBI Taxonomy" id="27342"/>
    <lineage>
        <taxon>Eukaryota</taxon>
        <taxon>Fungi</taxon>
        <taxon>Dikarya</taxon>
        <taxon>Basidiomycota</taxon>
        <taxon>Agaricomycotina</taxon>
        <taxon>Agaricomycetes</taxon>
        <taxon>Hymenochaetales</taxon>
        <taxon>Schizoporaceae</taxon>
        <taxon>Schizopora</taxon>
    </lineage>
</organism>
<dbReference type="AlphaFoldDB" id="A0A0H2R0J4"/>
<protein>
    <submittedName>
        <fullName evidence="1">Uncharacterized protein</fullName>
    </submittedName>
</protein>
<dbReference type="InParanoid" id="A0A0H2R0J4"/>
<keyword evidence="2" id="KW-1185">Reference proteome</keyword>
<dbReference type="Proteomes" id="UP000053477">
    <property type="component" value="Unassembled WGS sequence"/>
</dbReference>